<dbReference type="PROSITE" id="PS50280">
    <property type="entry name" value="SET"/>
    <property type="match status" value="1"/>
</dbReference>
<sequence>MDSEIPDTIGNVDSGKCLVVDAIERTVKIVKKEHGNPDYLDLQPLTADQLSNFGIRIAEADLVDDDYIHCELCDAYYHSSCFLHPLFLVSDREVREETRPRDEQTLPAFFEIRASKIPKAGLGVFSKVDVPIGLFLTEKCLLLTDANEADQQGYSWELRIDGKPSKFVDGSNRYYSNWMRFINSSRFESEQNLIAFQYNGSVYYRVFRPINEGDELLVWYGKKYGESLGVLSVSQKAKKQSLPISKNPFVF</sequence>
<dbReference type="Proteomes" id="UP000046393">
    <property type="component" value="Unplaced"/>
</dbReference>
<dbReference type="WBParaSite" id="SMUV_0000360601-mRNA-1">
    <property type="protein sequence ID" value="SMUV_0000360601-mRNA-1"/>
    <property type="gene ID" value="SMUV_0000360601"/>
</dbReference>
<dbReference type="Pfam" id="PF21549">
    <property type="entry name" value="PRDM2_PR"/>
    <property type="match status" value="1"/>
</dbReference>
<dbReference type="STRING" id="451379.A0A0N5AGX6"/>
<feature type="domain" description="SET" evidence="1">
    <location>
        <begin position="108"/>
        <end position="221"/>
    </location>
</feature>
<evidence type="ECO:0000313" key="3">
    <source>
        <dbReference type="WBParaSite" id="SMUV_0000360601-mRNA-1"/>
    </source>
</evidence>
<proteinExistence type="predicted"/>
<name>A0A0N5AGX6_9BILA</name>
<keyword evidence="2" id="KW-1185">Reference proteome</keyword>
<evidence type="ECO:0000259" key="1">
    <source>
        <dbReference type="PROSITE" id="PS50280"/>
    </source>
</evidence>
<accession>A0A0N5AGX6</accession>
<dbReference type="InterPro" id="IPR001214">
    <property type="entry name" value="SET_dom"/>
</dbReference>
<reference evidence="3" key="1">
    <citation type="submission" date="2017-02" db="UniProtKB">
        <authorList>
            <consortium name="WormBaseParasite"/>
        </authorList>
    </citation>
    <scope>IDENTIFICATION</scope>
</reference>
<organism evidence="2 3">
    <name type="scientific">Syphacia muris</name>
    <dbReference type="NCBI Taxonomy" id="451379"/>
    <lineage>
        <taxon>Eukaryota</taxon>
        <taxon>Metazoa</taxon>
        <taxon>Ecdysozoa</taxon>
        <taxon>Nematoda</taxon>
        <taxon>Chromadorea</taxon>
        <taxon>Rhabditida</taxon>
        <taxon>Spirurina</taxon>
        <taxon>Oxyuridomorpha</taxon>
        <taxon>Oxyuroidea</taxon>
        <taxon>Oxyuridae</taxon>
        <taxon>Syphacia</taxon>
    </lineage>
</organism>
<dbReference type="SMART" id="SM00317">
    <property type="entry name" value="SET"/>
    <property type="match status" value="1"/>
</dbReference>
<protein>
    <submittedName>
        <fullName evidence="3">SET domain-containing protein</fullName>
    </submittedName>
</protein>
<dbReference type="InterPro" id="IPR046341">
    <property type="entry name" value="SET_dom_sf"/>
</dbReference>
<dbReference type="AlphaFoldDB" id="A0A0N5AGX6"/>
<dbReference type="SUPFAM" id="SSF82199">
    <property type="entry name" value="SET domain"/>
    <property type="match status" value="1"/>
</dbReference>
<evidence type="ECO:0000313" key="2">
    <source>
        <dbReference type="Proteomes" id="UP000046393"/>
    </source>
</evidence>
<dbReference type="Gene3D" id="2.170.270.10">
    <property type="entry name" value="SET domain"/>
    <property type="match status" value="1"/>
</dbReference>